<feature type="transmembrane region" description="Helical" evidence="6">
    <location>
        <begin position="36"/>
        <end position="54"/>
    </location>
</feature>
<feature type="transmembrane region" description="Helical" evidence="6">
    <location>
        <begin position="220"/>
        <end position="240"/>
    </location>
</feature>
<feature type="transmembrane region" description="Helical" evidence="6">
    <location>
        <begin position="124"/>
        <end position="143"/>
    </location>
</feature>
<feature type="transmembrane region" description="Helical" evidence="6">
    <location>
        <begin position="155"/>
        <end position="175"/>
    </location>
</feature>
<evidence type="ECO:0000256" key="3">
    <source>
        <dbReference type="ARBA" id="ARBA00022692"/>
    </source>
</evidence>
<comment type="subcellular location">
    <subcellularLocation>
        <location evidence="1">Membrane</location>
        <topology evidence="1">Multi-pass membrane protein</topology>
    </subcellularLocation>
</comment>
<evidence type="ECO:0000256" key="2">
    <source>
        <dbReference type="ARBA" id="ARBA00022448"/>
    </source>
</evidence>
<dbReference type="EMBL" id="QQBB01000014">
    <property type="protein sequence ID" value="RDI52579.1"/>
    <property type="molecule type" value="Genomic_DNA"/>
</dbReference>
<protein>
    <submittedName>
        <fullName evidence="8">MFS transporter</fullName>
    </submittedName>
</protein>
<feature type="transmembrane region" description="Helical" evidence="6">
    <location>
        <begin position="66"/>
        <end position="84"/>
    </location>
</feature>
<accession>A0A370H7V1</accession>
<keyword evidence="5 6" id="KW-0472">Membrane</keyword>
<feature type="transmembrane region" description="Helical" evidence="6">
    <location>
        <begin position="291"/>
        <end position="313"/>
    </location>
</feature>
<dbReference type="GO" id="GO:0016020">
    <property type="term" value="C:membrane"/>
    <property type="evidence" value="ECO:0007669"/>
    <property type="project" value="UniProtKB-SubCell"/>
</dbReference>
<evidence type="ECO:0000256" key="1">
    <source>
        <dbReference type="ARBA" id="ARBA00004141"/>
    </source>
</evidence>
<evidence type="ECO:0000313" key="9">
    <source>
        <dbReference type="Proteomes" id="UP000254925"/>
    </source>
</evidence>
<evidence type="ECO:0000313" key="8">
    <source>
        <dbReference type="EMBL" id="RDI52579.1"/>
    </source>
</evidence>
<sequence length="511" mass="54081">MLASLLLALTQGLGMNLISANLPQIQGAVGATTAEATWLMAAYMAPNVSLSLALIKIRNQYGLRNFAELSILGFVVVASMHLFVDDLHSALVVRFLSGIVAAPMSTLCFLYMLEPFAPARKLTVGLSLALTSLSLGMPVARLISPGLLQIGLWHGLHVAEIALALMAFAAVYLLPLTPQPRAKVIELLDIVSFLLIATGFGLTAVVLTLGRLYWWFEAPWLGMMLAGGVASVTLAAVIELNRKSPLLDIRWLASPEVIHFTGALLIFRIILSEQTTGAVGFLQALGLTNDQTAVLYGITLAASIAGGLACAAVMKPGREAWIHVAALTLLMAGAFMDSHATSLTRPEQMLLSQAMIAFAGSLFLPPALASGLMSALKRGPNYILSFVIIFLTTQSIGGLLGSAILGTYVTVRTKVHAAALVQRIVLTDPIVAQRVSQLEAAYGRVITDKAQLGTQGLNLLNQQVTREANVLAYNDLFLLVAALAGLALAALLIHMAILALGRLVADPQPAN</sequence>
<keyword evidence="9" id="KW-1185">Reference proteome</keyword>
<feature type="transmembrane region" description="Helical" evidence="6">
    <location>
        <begin position="90"/>
        <end position="112"/>
    </location>
</feature>
<dbReference type="Pfam" id="PF07690">
    <property type="entry name" value="MFS_1"/>
    <property type="match status" value="1"/>
</dbReference>
<feature type="transmembrane region" description="Helical" evidence="6">
    <location>
        <begin position="356"/>
        <end position="376"/>
    </location>
</feature>
<dbReference type="AlphaFoldDB" id="A0A370H7V1"/>
<dbReference type="Proteomes" id="UP000254925">
    <property type="component" value="Unassembled WGS sequence"/>
</dbReference>
<organism evidence="8 9">
    <name type="scientific">Microvirga subterranea</name>
    <dbReference type="NCBI Taxonomy" id="186651"/>
    <lineage>
        <taxon>Bacteria</taxon>
        <taxon>Pseudomonadati</taxon>
        <taxon>Pseudomonadota</taxon>
        <taxon>Alphaproteobacteria</taxon>
        <taxon>Hyphomicrobiales</taxon>
        <taxon>Methylobacteriaceae</taxon>
        <taxon>Microvirga</taxon>
    </lineage>
</organism>
<feature type="transmembrane region" description="Helical" evidence="6">
    <location>
        <begin position="383"/>
        <end position="405"/>
    </location>
</feature>
<dbReference type="InterPro" id="IPR036259">
    <property type="entry name" value="MFS_trans_sf"/>
</dbReference>
<comment type="caution">
    <text evidence="8">The sequence shown here is derived from an EMBL/GenBank/DDBJ whole genome shotgun (WGS) entry which is preliminary data.</text>
</comment>
<feature type="transmembrane region" description="Helical" evidence="6">
    <location>
        <begin position="187"/>
        <end position="214"/>
    </location>
</feature>
<keyword evidence="4 6" id="KW-1133">Transmembrane helix</keyword>
<feature type="transmembrane region" description="Helical" evidence="6">
    <location>
        <begin position="320"/>
        <end position="336"/>
    </location>
</feature>
<evidence type="ECO:0000256" key="6">
    <source>
        <dbReference type="SAM" id="Phobius"/>
    </source>
</evidence>
<reference evidence="8 9" key="1">
    <citation type="submission" date="2018-07" db="EMBL/GenBank/DDBJ databases">
        <title>Genomic Encyclopedia of Type Strains, Phase IV (KMG-IV): sequencing the most valuable type-strain genomes for metagenomic binning, comparative biology and taxonomic classification.</title>
        <authorList>
            <person name="Goeker M."/>
        </authorList>
    </citation>
    <scope>NUCLEOTIDE SEQUENCE [LARGE SCALE GENOMIC DNA]</scope>
    <source>
        <strain evidence="8 9">DSM 14364</strain>
    </source>
</reference>
<dbReference type="SUPFAM" id="SSF103473">
    <property type="entry name" value="MFS general substrate transporter"/>
    <property type="match status" value="1"/>
</dbReference>
<proteinExistence type="predicted"/>
<feature type="domain" description="Major facilitator superfamily (MFS) profile" evidence="7">
    <location>
        <begin position="1"/>
        <end position="499"/>
    </location>
</feature>
<dbReference type="Gene3D" id="1.20.1250.20">
    <property type="entry name" value="MFS general substrate transporter like domains"/>
    <property type="match status" value="1"/>
</dbReference>
<evidence type="ECO:0000256" key="4">
    <source>
        <dbReference type="ARBA" id="ARBA00022989"/>
    </source>
</evidence>
<keyword evidence="2" id="KW-0813">Transport</keyword>
<evidence type="ECO:0000259" key="7">
    <source>
        <dbReference type="PROSITE" id="PS50850"/>
    </source>
</evidence>
<gene>
    <name evidence="8" type="ORF">DES45_11440</name>
</gene>
<dbReference type="GO" id="GO:0022857">
    <property type="term" value="F:transmembrane transporter activity"/>
    <property type="evidence" value="ECO:0007669"/>
    <property type="project" value="InterPro"/>
</dbReference>
<dbReference type="PANTHER" id="PTHR42718">
    <property type="entry name" value="MAJOR FACILITATOR SUPERFAMILY MULTIDRUG TRANSPORTER MFSC"/>
    <property type="match status" value="1"/>
</dbReference>
<name>A0A370H7V1_9HYPH</name>
<evidence type="ECO:0000256" key="5">
    <source>
        <dbReference type="ARBA" id="ARBA00023136"/>
    </source>
</evidence>
<keyword evidence="3 6" id="KW-0812">Transmembrane</keyword>
<dbReference type="InterPro" id="IPR020846">
    <property type="entry name" value="MFS_dom"/>
</dbReference>
<dbReference type="InterPro" id="IPR011701">
    <property type="entry name" value="MFS"/>
</dbReference>
<feature type="transmembrane region" description="Helical" evidence="6">
    <location>
        <begin position="476"/>
        <end position="500"/>
    </location>
</feature>
<dbReference type="PROSITE" id="PS50850">
    <property type="entry name" value="MFS"/>
    <property type="match status" value="1"/>
</dbReference>
<dbReference type="PANTHER" id="PTHR42718:SF9">
    <property type="entry name" value="MAJOR FACILITATOR SUPERFAMILY MULTIDRUG TRANSPORTER MFSC"/>
    <property type="match status" value="1"/>
</dbReference>
<feature type="transmembrane region" description="Helical" evidence="6">
    <location>
        <begin position="252"/>
        <end position="271"/>
    </location>
</feature>